<name>K9U9C0_CHRTP</name>
<dbReference type="Proteomes" id="UP000010384">
    <property type="component" value="Plasmid pCHRO.01"/>
</dbReference>
<dbReference type="AlphaFoldDB" id="K9U9C0"/>
<evidence type="ECO:0000313" key="2">
    <source>
        <dbReference type="Proteomes" id="UP000010384"/>
    </source>
</evidence>
<organism evidence="1 2">
    <name type="scientific">Chroococcidiopsis thermalis (strain PCC 7203)</name>
    <dbReference type="NCBI Taxonomy" id="251229"/>
    <lineage>
        <taxon>Bacteria</taxon>
        <taxon>Bacillati</taxon>
        <taxon>Cyanobacteriota</taxon>
        <taxon>Cyanophyceae</taxon>
        <taxon>Chroococcidiopsidales</taxon>
        <taxon>Chroococcidiopsidaceae</taxon>
        <taxon>Chroococcidiopsis</taxon>
    </lineage>
</organism>
<protein>
    <submittedName>
        <fullName evidence="1">Uncharacterized protein</fullName>
    </submittedName>
</protein>
<geneLocation type="plasmid" evidence="1 2">
    <name>pCHRO.01</name>
</geneLocation>
<dbReference type="OrthoDB" id="9787548at2"/>
<reference evidence="1 2" key="1">
    <citation type="submission" date="2012-06" db="EMBL/GenBank/DDBJ databases">
        <title>Finished plasmid 1 of genome of Chroococcidiopsis thermalis PCC 7203.</title>
        <authorList>
            <consortium name="US DOE Joint Genome Institute"/>
            <person name="Gugger M."/>
            <person name="Coursin T."/>
            <person name="Rippka R."/>
            <person name="Tandeau De Marsac N."/>
            <person name="Huntemann M."/>
            <person name="Wei C.-L."/>
            <person name="Han J."/>
            <person name="Detter J.C."/>
            <person name="Han C."/>
            <person name="Tapia R."/>
            <person name="Davenport K."/>
            <person name="Daligault H."/>
            <person name="Erkkila T."/>
            <person name="Gu W."/>
            <person name="Munk A.C.C."/>
            <person name="Teshima H."/>
            <person name="Xu Y."/>
            <person name="Chain P."/>
            <person name="Chen A."/>
            <person name="Krypides N."/>
            <person name="Mavromatis K."/>
            <person name="Markowitz V."/>
            <person name="Szeto E."/>
            <person name="Ivanova N."/>
            <person name="Mikhailova N."/>
            <person name="Ovchinnikova G."/>
            <person name="Pagani I."/>
            <person name="Pati A."/>
            <person name="Goodwin L."/>
            <person name="Peters L."/>
            <person name="Pitluck S."/>
            <person name="Woyke T."/>
            <person name="Kerfeld C."/>
        </authorList>
    </citation>
    <scope>NUCLEOTIDE SEQUENCE [LARGE SCALE GENOMIC DNA]</scope>
    <source>
        <strain evidence="1 2">PCC 7203</strain>
        <plasmid evidence="1 2">pCHRO.01</plasmid>
    </source>
</reference>
<dbReference type="KEGG" id="cthe:Chro_5691"/>
<keyword evidence="1" id="KW-0614">Plasmid</keyword>
<sequence>MVTSENCSSLPEVRRSIKIPQSSGFWRKLFAYARPEYLVSVGDPNLGDWDTNVAKIAEFGCTFTTSGRYFPETSSKTGGFQA</sequence>
<gene>
    <name evidence="1" type="ORF">Chro_5691</name>
</gene>
<keyword evidence="2" id="KW-1185">Reference proteome</keyword>
<dbReference type="RefSeq" id="WP_015162979.1">
    <property type="nucleotide sequence ID" value="NC_019699.1"/>
</dbReference>
<proteinExistence type="predicted"/>
<accession>K9U9C0</accession>
<dbReference type="InParanoid" id="K9U9C0"/>
<evidence type="ECO:0000313" key="1">
    <source>
        <dbReference type="EMBL" id="AFY91041.1"/>
    </source>
</evidence>
<dbReference type="HOGENOM" id="CLU_2552155_0_0_3"/>
<dbReference type="EMBL" id="CP003598">
    <property type="protein sequence ID" value="AFY91041.1"/>
    <property type="molecule type" value="Genomic_DNA"/>
</dbReference>